<dbReference type="AlphaFoldDB" id="A0A225UZ19"/>
<proteinExistence type="predicted"/>
<keyword evidence="2" id="KW-1185">Reference proteome</keyword>
<reference evidence="2" key="1">
    <citation type="submission" date="2017-03" db="EMBL/GenBank/DDBJ databases">
        <title>Phytopthora megakarya and P. palmivora, two closely related causual agents of cacao black pod achieved similar genome size and gene model numbers by different mechanisms.</title>
        <authorList>
            <person name="Ali S."/>
            <person name="Shao J."/>
            <person name="Larry D.J."/>
            <person name="Kronmiller B."/>
            <person name="Shen D."/>
            <person name="Strem M.D."/>
            <person name="Melnick R.L."/>
            <person name="Guiltinan M.J."/>
            <person name="Tyler B.M."/>
            <person name="Meinhardt L.W."/>
            <person name="Bailey B.A."/>
        </authorList>
    </citation>
    <scope>NUCLEOTIDE SEQUENCE [LARGE SCALE GENOMIC DNA]</scope>
    <source>
        <strain evidence="2">zdho120</strain>
    </source>
</reference>
<gene>
    <name evidence="1" type="ORF">PHMEG_00031125</name>
</gene>
<comment type="caution">
    <text evidence="1">The sequence shown here is derived from an EMBL/GenBank/DDBJ whole genome shotgun (WGS) entry which is preliminary data.</text>
</comment>
<dbReference type="OrthoDB" id="126620at2759"/>
<dbReference type="STRING" id="4795.A0A225UZ19"/>
<evidence type="ECO:0000313" key="1">
    <source>
        <dbReference type="EMBL" id="OWY98173.1"/>
    </source>
</evidence>
<sequence>MRIKEADVFWFIEELRHINWCHANLILLDEVSFDIRGMIRKRGYSLKGQTVAICGDFQRKSRVSVLAFMGVTVILHTQRGGMYISISVLIRCGSLTVHRVTAPYFLAAICFTSLKSKIKVRIQLAANVIHIQVV</sequence>
<dbReference type="EMBL" id="NBNE01009665">
    <property type="protein sequence ID" value="OWY98173.1"/>
    <property type="molecule type" value="Genomic_DNA"/>
</dbReference>
<evidence type="ECO:0000313" key="2">
    <source>
        <dbReference type="Proteomes" id="UP000198211"/>
    </source>
</evidence>
<organism evidence="1 2">
    <name type="scientific">Phytophthora megakarya</name>
    <dbReference type="NCBI Taxonomy" id="4795"/>
    <lineage>
        <taxon>Eukaryota</taxon>
        <taxon>Sar</taxon>
        <taxon>Stramenopiles</taxon>
        <taxon>Oomycota</taxon>
        <taxon>Peronosporomycetes</taxon>
        <taxon>Peronosporales</taxon>
        <taxon>Peronosporaceae</taxon>
        <taxon>Phytophthora</taxon>
    </lineage>
</organism>
<accession>A0A225UZ19</accession>
<protein>
    <submittedName>
        <fullName evidence="1">Uncharacterized protein</fullName>
    </submittedName>
</protein>
<name>A0A225UZ19_9STRA</name>
<dbReference type="Proteomes" id="UP000198211">
    <property type="component" value="Unassembled WGS sequence"/>
</dbReference>